<reference evidence="1 2" key="1">
    <citation type="submission" date="2020-05" db="EMBL/GenBank/DDBJ databases">
        <title>MicrobeNet Type strains.</title>
        <authorList>
            <person name="Nicholson A.C."/>
        </authorList>
    </citation>
    <scope>NUCLEOTIDE SEQUENCE [LARGE SCALE GENOMIC DNA]</scope>
    <source>
        <strain evidence="1 2">JCM 3224</strain>
    </source>
</reference>
<dbReference type="InterPro" id="IPR003718">
    <property type="entry name" value="OsmC/Ohr_fam"/>
</dbReference>
<name>A0A849C474_9NOCA</name>
<gene>
    <name evidence="1" type="ORF">HLB23_21570</name>
</gene>
<dbReference type="AlphaFoldDB" id="A0A849C474"/>
<dbReference type="InterPro" id="IPR052707">
    <property type="entry name" value="OsmC_Ohr_Peroxiredoxin"/>
</dbReference>
<comment type="caution">
    <text evidence="1">The sequence shown here is derived from an EMBL/GenBank/DDBJ whole genome shotgun (WGS) entry which is preliminary data.</text>
</comment>
<evidence type="ECO:0000313" key="2">
    <source>
        <dbReference type="Proteomes" id="UP000586827"/>
    </source>
</evidence>
<sequence>MSEHRYEVEVVWSGETKDYRSYSRNHELLTTGRPPISATSDPKFRGDATRWNPEQLLVAALSDCHMLWYLHLCATSGVVVTSYRDTAVGVMDDERFRAVTLRPHITVTDPAMVDTAHALHKDAHSKCFIANSVNFPVGHEPTIVVE</sequence>
<dbReference type="Pfam" id="PF02566">
    <property type="entry name" value="OsmC"/>
    <property type="match status" value="1"/>
</dbReference>
<proteinExistence type="predicted"/>
<keyword evidence="2" id="KW-1185">Reference proteome</keyword>
<dbReference type="EMBL" id="JABELX010000007">
    <property type="protein sequence ID" value="NNH72416.1"/>
    <property type="molecule type" value="Genomic_DNA"/>
</dbReference>
<dbReference type="PANTHER" id="PTHR42830">
    <property type="entry name" value="OSMOTICALLY INDUCIBLE FAMILY PROTEIN"/>
    <property type="match status" value="1"/>
</dbReference>
<dbReference type="Gene3D" id="3.30.300.20">
    <property type="match status" value="1"/>
</dbReference>
<protein>
    <submittedName>
        <fullName evidence="1">OsmC family protein</fullName>
    </submittedName>
</protein>
<dbReference type="InterPro" id="IPR036102">
    <property type="entry name" value="OsmC/Ohrsf"/>
</dbReference>
<dbReference type="Proteomes" id="UP000586827">
    <property type="component" value="Unassembled WGS sequence"/>
</dbReference>
<dbReference type="PANTHER" id="PTHR42830:SF2">
    <property type="entry name" value="OSMC_OHR FAMILY PROTEIN"/>
    <property type="match status" value="1"/>
</dbReference>
<organism evidence="1 2">
    <name type="scientific">Nocardia uniformis</name>
    <dbReference type="NCBI Taxonomy" id="53432"/>
    <lineage>
        <taxon>Bacteria</taxon>
        <taxon>Bacillati</taxon>
        <taxon>Actinomycetota</taxon>
        <taxon>Actinomycetes</taxon>
        <taxon>Mycobacteriales</taxon>
        <taxon>Nocardiaceae</taxon>
        <taxon>Nocardia</taxon>
    </lineage>
</organism>
<dbReference type="InterPro" id="IPR015946">
    <property type="entry name" value="KH_dom-like_a/b"/>
</dbReference>
<accession>A0A849C474</accession>
<dbReference type="SUPFAM" id="SSF82784">
    <property type="entry name" value="OsmC-like"/>
    <property type="match status" value="1"/>
</dbReference>
<evidence type="ECO:0000313" key="1">
    <source>
        <dbReference type="EMBL" id="NNH72416.1"/>
    </source>
</evidence>
<dbReference type="RefSeq" id="WP_067519219.1">
    <property type="nucleotide sequence ID" value="NZ_JABELX010000007.1"/>
</dbReference>